<sequence length="89" mass="10126">MCAFASNCWFLWPLGRFIYMFCSFPGCFFLIQQGFTRASLYSLLKACIKHSAVNNHKPCSGPLNIVLFLKCTNLSTLQDHLVNQIRSSD</sequence>
<proteinExistence type="predicted"/>
<evidence type="ECO:0000256" key="1">
    <source>
        <dbReference type="SAM" id="Phobius"/>
    </source>
</evidence>
<dbReference type="AlphaFoldDB" id="A0A2V5IIU9"/>
<name>A0A2V5IIU9_9EURO</name>
<evidence type="ECO:0000313" key="3">
    <source>
        <dbReference type="Proteomes" id="UP000248817"/>
    </source>
</evidence>
<protein>
    <submittedName>
        <fullName evidence="2">Uncharacterized protein</fullName>
    </submittedName>
</protein>
<keyword evidence="3" id="KW-1185">Reference proteome</keyword>
<dbReference type="Proteomes" id="UP000248817">
    <property type="component" value="Unassembled WGS sequence"/>
</dbReference>
<accession>A0A2V5IIU9</accession>
<organism evidence="2 3">
    <name type="scientific">Aspergillus indologenus CBS 114.80</name>
    <dbReference type="NCBI Taxonomy" id="1450541"/>
    <lineage>
        <taxon>Eukaryota</taxon>
        <taxon>Fungi</taxon>
        <taxon>Dikarya</taxon>
        <taxon>Ascomycota</taxon>
        <taxon>Pezizomycotina</taxon>
        <taxon>Eurotiomycetes</taxon>
        <taxon>Eurotiomycetidae</taxon>
        <taxon>Eurotiales</taxon>
        <taxon>Aspergillaceae</taxon>
        <taxon>Aspergillus</taxon>
        <taxon>Aspergillus subgen. Circumdati</taxon>
    </lineage>
</organism>
<reference evidence="2 3" key="1">
    <citation type="submission" date="2018-02" db="EMBL/GenBank/DDBJ databases">
        <title>The genomes of Aspergillus section Nigri reveals drivers in fungal speciation.</title>
        <authorList>
            <consortium name="DOE Joint Genome Institute"/>
            <person name="Vesth T.C."/>
            <person name="Nybo J."/>
            <person name="Theobald S."/>
            <person name="Brandl J."/>
            <person name="Frisvad J.C."/>
            <person name="Nielsen K.F."/>
            <person name="Lyhne E.K."/>
            <person name="Kogle M.E."/>
            <person name="Kuo A."/>
            <person name="Riley R."/>
            <person name="Clum A."/>
            <person name="Nolan M."/>
            <person name="Lipzen A."/>
            <person name="Salamov A."/>
            <person name="Henrissat B."/>
            <person name="Wiebenga A."/>
            <person name="De vries R.P."/>
            <person name="Grigoriev I.V."/>
            <person name="Mortensen U.H."/>
            <person name="Andersen M.R."/>
            <person name="Baker S.E."/>
        </authorList>
    </citation>
    <scope>NUCLEOTIDE SEQUENCE [LARGE SCALE GENOMIC DNA]</scope>
    <source>
        <strain evidence="2 3">CBS 114.80</strain>
    </source>
</reference>
<evidence type="ECO:0000313" key="2">
    <source>
        <dbReference type="EMBL" id="PYI36031.1"/>
    </source>
</evidence>
<keyword evidence="1" id="KW-1133">Transmembrane helix</keyword>
<keyword evidence="1" id="KW-0812">Transmembrane</keyword>
<gene>
    <name evidence="2" type="ORF">BP00DRAFT_171176</name>
</gene>
<keyword evidence="1" id="KW-0472">Membrane</keyword>
<feature type="transmembrane region" description="Helical" evidence="1">
    <location>
        <begin position="17"/>
        <end position="35"/>
    </location>
</feature>
<dbReference type="EMBL" id="KZ825466">
    <property type="protein sequence ID" value="PYI36031.1"/>
    <property type="molecule type" value="Genomic_DNA"/>
</dbReference>